<dbReference type="AlphaFoldDB" id="A0A1G8NI07"/>
<evidence type="ECO:0000313" key="2">
    <source>
        <dbReference type="Proteomes" id="UP000198869"/>
    </source>
</evidence>
<name>A0A1G8NI07_9FLAO</name>
<accession>A0A1G8NI07</accession>
<evidence type="ECO:0000313" key="1">
    <source>
        <dbReference type="EMBL" id="SDI79879.1"/>
    </source>
</evidence>
<dbReference type="STRING" id="311334.SAMN05421846_1143"/>
<proteinExistence type="predicted"/>
<gene>
    <name evidence="1" type="ORF">SAMN05421846_1143</name>
</gene>
<dbReference type="InterPro" id="IPR046228">
    <property type="entry name" value="DUF6261"/>
</dbReference>
<dbReference type="EMBL" id="FNDW01000014">
    <property type="protein sequence ID" value="SDI79879.1"/>
    <property type="molecule type" value="Genomic_DNA"/>
</dbReference>
<organism evidence="1 2">
    <name type="scientific">Chryseobacterium taeanense</name>
    <dbReference type="NCBI Taxonomy" id="311334"/>
    <lineage>
        <taxon>Bacteria</taxon>
        <taxon>Pseudomonadati</taxon>
        <taxon>Bacteroidota</taxon>
        <taxon>Flavobacteriia</taxon>
        <taxon>Flavobacteriales</taxon>
        <taxon>Weeksellaceae</taxon>
        <taxon>Chryseobacterium group</taxon>
        <taxon>Chryseobacterium</taxon>
    </lineage>
</organism>
<dbReference type="Pfam" id="PF19775">
    <property type="entry name" value="DUF6261"/>
    <property type="match status" value="1"/>
</dbReference>
<keyword evidence="2" id="KW-1185">Reference proteome</keyword>
<dbReference type="Proteomes" id="UP000198869">
    <property type="component" value="Unassembled WGS sequence"/>
</dbReference>
<protein>
    <submittedName>
        <fullName evidence="1">Uncharacterized protein</fullName>
    </submittedName>
</protein>
<sequence length="248" mass="28189">MNSIDLPKLRNAEYLQYVKDFSGIINLNNPETLQIDAKLSAFNARIAELEALYKKALANDKTQELLLLDERRDNAINGINYFALSQSYHYDSEKRQKAQLILNNIALYGSGIPRLNYQAETATLNNLIRDWENKPELMDAIASFDLSDWVNELKDANDQFNAKYLSRTQEYGDANPDTIKSKRGETNAAYYALRDRIDALHLLAETSPSPYATLINQLNALTDQYNVLLVNRKDTTAPGNNQQPPLQQ</sequence>
<reference evidence="2" key="1">
    <citation type="submission" date="2016-10" db="EMBL/GenBank/DDBJ databases">
        <authorList>
            <person name="Varghese N."/>
            <person name="Submissions S."/>
        </authorList>
    </citation>
    <scope>NUCLEOTIDE SEQUENCE [LARGE SCALE GENOMIC DNA]</scope>
    <source>
        <strain evidence="2">DSM 17071</strain>
    </source>
</reference>